<evidence type="ECO:0000259" key="5">
    <source>
        <dbReference type="Pfam" id="PF13377"/>
    </source>
</evidence>
<dbReference type="Pfam" id="PF13377">
    <property type="entry name" value="Peripla_BP_3"/>
    <property type="match status" value="1"/>
</dbReference>
<dbReference type="EMBL" id="CP090978">
    <property type="protein sequence ID" value="UJF32397.1"/>
    <property type="molecule type" value="Genomic_DNA"/>
</dbReference>
<reference evidence="6 7" key="1">
    <citation type="journal article" date="2024" name="Int. J. Syst. Evol. Microbiol.">
        <title>Paenibacillus hexagrammi sp. nov., a novel bacterium isolated from the gut content of Hexagrammos agrammus.</title>
        <authorList>
            <person name="Jung H.K."/>
            <person name="Kim D.G."/>
            <person name="Zin H."/>
            <person name="Park J."/>
            <person name="Jung H."/>
            <person name="Kim Y.O."/>
            <person name="Kong H.J."/>
            <person name="Kim J.W."/>
            <person name="Kim Y.S."/>
        </authorList>
    </citation>
    <scope>NUCLEOTIDE SEQUENCE [LARGE SCALE GENOMIC DNA]</scope>
    <source>
        <strain evidence="6 7">YPD9-1</strain>
    </source>
</reference>
<sequence length="118" mass="13836">MYEEPDPIMDELKYFGNFFKVREYREVDGVFAITDMFAATYIDQAQKYGIRVPEDVKVIGYDGIQDTHLFHPILSTIRQPVEEMARTSVRLLLRKIDGQVLEQETYRIPVQFRPGETT</sequence>
<accession>A0ABY3SHI0</accession>
<dbReference type="SUPFAM" id="SSF53822">
    <property type="entry name" value="Periplasmic binding protein-like I"/>
    <property type="match status" value="1"/>
</dbReference>
<dbReference type="InterPro" id="IPR046335">
    <property type="entry name" value="LacI/GalR-like_sensor"/>
</dbReference>
<keyword evidence="1" id="KW-0678">Repressor</keyword>
<feature type="domain" description="Transcriptional regulator LacI/GalR-like sensor" evidence="5">
    <location>
        <begin position="28"/>
        <end position="118"/>
    </location>
</feature>
<keyword evidence="2" id="KW-0805">Transcription regulation</keyword>
<keyword evidence="3" id="KW-0238">DNA-binding</keyword>
<proteinExistence type="predicted"/>
<gene>
    <name evidence="6" type="ORF">L0M14_22265</name>
</gene>
<dbReference type="Gene3D" id="3.40.50.2300">
    <property type="match status" value="2"/>
</dbReference>
<evidence type="ECO:0000256" key="4">
    <source>
        <dbReference type="ARBA" id="ARBA00023163"/>
    </source>
</evidence>
<keyword evidence="7" id="KW-1185">Reference proteome</keyword>
<dbReference type="PANTHER" id="PTHR30146:SF95">
    <property type="entry name" value="RIBOSE OPERON REPRESSOR"/>
    <property type="match status" value="1"/>
</dbReference>
<name>A0ABY3SHI0_9BACL</name>
<evidence type="ECO:0000256" key="2">
    <source>
        <dbReference type="ARBA" id="ARBA00023015"/>
    </source>
</evidence>
<dbReference type="Proteomes" id="UP001649230">
    <property type="component" value="Chromosome"/>
</dbReference>
<dbReference type="InterPro" id="IPR028082">
    <property type="entry name" value="Peripla_BP_I"/>
</dbReference>
<evidence type="ECO:0000256" key="1">
    <source>
        <dbReference type="ARBA" id="ARBA00022491"/>
    </source>
</evidence>
<dbReference type="PANTHER" id="PTHR30146">
    <property type="entry name" value="LACI-RELATED TRANSCRIPTIONAL REPRESSOR"/>
    <property type="match status" value="1"/>
</dbReference>
<evidence type="ECO:0000256" key="3">
    <source>
        <dbReference type="ARBA" id="ARBA00023125"/>
    </source>
</evidence>
<evidence type="ECO:0000313" key="6">
    <source>
        <dbReference type="EMBL" id="UJF32397.1"/>
    </source>
</evidence>
<keyword evidence="4" id="KW-0804">Transcription</keyword>
<evidence type="ECO:0000313" key="7">
    <source>
        <dbReference type="Proteomes" id="UP001649230"/>
    </source>
</evidence>
<organism evidence="6 7">
    <name type="scientific">Paenibacillus hexagrammi</name>
    <dbReference type="NCBI Taxonomy" id="2908839"/>
    <lineage>
        <taxon>Bacteria</taxon>
        <taxon>Bacillati</taxon>
        <taxon>Bacillota</taxon>
        <taxon>Bacilli</taxon>
        <taxon>Bacillales</taxon>
        <taxon>Paenibacillaceae</taxon>
        <taxon>Paenibacillus</taxon>
    </lineage>
</organism>
<protein>
    <submittedName>
        <fullName evidence="6">Substrate-binding domain-containing protein</fullName>
    </submittedName>
</protein>